<sequence length="208" mass="23143">MDLYSADEPIKYVCFLESGVGSIIGPIKGREAENGLFGREGFAPVAAVLTAKAPGFSAVMQMPGFGYRIPAAPFLSDLSKNEAARSVLLRYVQAHLVQIAQTALSNAVHVIEERLARWILMIHDRIDDDEFAITHDFLSLMLAVRRPSVTTALHALEGEMLIRAERGCIIVRDRRGLEERAGDAYGYPEAEYEELLAPSQDRFLNWSY</sequence>
<dbReference type="Proteomes" id="UP000011717">
    <property type="component" value="Unassembled WGS sequence"/>
</dbReference>
<name>M2SD33_9SPHN</name>
<dbReference type="GO" id="GO:0006355">
    <property type="term" value="P:regulation of DNA-templated transcription"/>
    <property type="evidence" value="ECO:0007669"/>
    <property type="project" value="InterPro"/>
</dbReference>
<dbReference type="InterPro" id="IPR036390">
    <property type="entry name" value="WH_DNA-bd_sf"/>
</dbReference>
<evidence type="ECO:0000313" key="3">
    <source>
        <dbReference type="Proteomes" id="UP000011717"/>
    </source>
</evidence>
<feature type="domain" description="HTH crp-type" evidence="1">
    <location>
        <begin position="113"/>
        <end position="179"/>
    </location>
</feature>
<dbReference type="InterPro" id="IPR014710">
    <property type="entry name" value="RmlC-like_jellyroll"/>
</dbReference>
<evidence type="ECO:0000313" key="2">
    <source>
        <dbReference type="EMBL" id="EMD83270.1"/>
    </source>
</evidence>
<comment type="caution">
    <text evidence="2">The sequence shown here is derived from an EMBL/GenBank/DDBJ whole genome shotgun (WGS) entry which is preliminary data.</text>
</comment>
<dbReference type="Pfam" id="PF13545">
    <property type="entry name" value="HTH_Crp_2"/>
    <property type="match status" value="1"/>
</dbReference>
<reference evidence="2 3" key="1">
    <citation type="journal article" date="2013" name="Genome Announc.">
        <title>Draft Genome Sequence of Strain JLT2015T, Belonging to the Family Sphingomonadaceae of the Alphaproteobacteria.</title>
        <authorList>
            <person name="Tang K."/>
            <person name="Liu K."/>
            <person name="Li S."/>
            <person name="Jiao N."/>
        </authorList>
    </citation>
    <scope>NUCLEOTIDE SEQUENCE [LARGE SCALE GENOMIC DNA]</scope>
    <source>
        <strain evidence="2 3">JLT2015</strain>
    </source>
</reference>
<dbReference type="RefSeq" id="WP_008600866.1">
    <property type="nucleotide sequence ID" value="NZ_AMRV01000003.1"/>
</dbReference>
<gene>
    <name evidence="2" type="ORF">C725_1171</name>
</gene>
<dbReference type="EMBL" id="AMRV01000003">
    <property type="protein sequence ID" value="EMD83270.1"/>
    <property type="molecule type" value="Genomic_DNA"/>
</dbReference>
<dbReference type="AlphaFoldDB" id="M2SD33"/>
<protein>
    <submittedName>
        <fullName evidence="2">cAMP-binding protein</fullName>
    </submittedName>
</protein>
<accession>M2SD33</accession>
<dbReference type="Gene3D" id="2.60.120.10">
    <property type="entry name" value="Jelly Rolls"/>
    <property type="match status" value="1"/>
</dbReference>
<dbReference type="OrthoDB" id="7506088at2"/>
<evidence type="ECO:0000259" key="1">
    <source>
        <dbReference type="Pfam" id="PF13545"/>
    </source>
</evidence>
<organism evidence="2 3">
    <name type="scientific">Pacificimonas flava</name>
    <dbReference type="NCBI Taxonomy" id="1234595"/>
    <lineage>
        <taxon>Bacteria</taxon>
        <taxon>Pseudomonadati</taxon>
        <taxon>Pseudomonadota</taxon>
        <taxon>Alphaproteobacteria</taxon>
        <taxon>Sphingomonadales</taxon>
        <taxon>Sphingosinicellaceae</taxon>
        <taxon>Pacificimonas</taxon>
    </lineage>
</organism>
<dbReference type="SUPFAM" id="SSF46785">
    <property type="entry name" value="Winged helix' DNA-binding domain"/>
    <property type="match status" value="1"/>
</dbReference>
<dbReference type="PATRIC" id="fig|1234595.3.peg.1173"/>
<dbReference type="GO" id="GO:0003677">
    <property type="term" value="F:DNA binding"/>
    <property type="evidence" value="ECO:0007669"/>
    <property type="project" value="InterPro"/>
</dbReference>
<keyword evidence="3" id="KW-1185">Reference proteome</keyword>
<proteinExistence type="predicted"/>
<dbReference type="InterPro" id="IPR012318">
    <property type="entry name" value="HTH_CRP"/>
</dbReference>